<accession>A0A1G5SHW4</accession>
<evidence type="ECO:0000256" key="1">
    <source>
        <dbReference type="SAM" id="Phobius"/>
    </source>
</evidence>
<name>A0A1G5SHW4_9PROT</name>
<sequence length="170" mass="19643">MQDEIVFLPDHRGINAKQAALIFGGFFILVQLFYLRSEPLETRISFTAAFVIFLLLGFWFSEINSRNWPQQIVINRSGICCSKMKAQYGVDLIPWNDVTYMDLFYTDDGLSPHLRISLRQGSFRKRSNNKLLQRISMGLDVNIPVSVNVAPEVVLQTAQQYWKEAKYTRS</sequence>
<organism evidence="2 3">
    <name type="scientific">Nitrosomonas mobilis</name>
    <dbReference type="NCBI Taxonomy" id="51642"/>
    <lineage>
        <taxon>Bacteria</taxon>
        <taxon>Pseudomonadati</taxon>
        <taxon>Pseudomonadota</taxon>
        <taxon>Betaproteobacteria</taxon>
        <taxon>Nitrosomonadales</taxon>
        <taxon>Nitrosomonadaceae</taxon>
        <taxon>Nitrosomonas</taxon>
    </lineage>
</organism>
<evidence type="ECO:0008006" key="4">
    <source>
        <dbReference type="Google" id="ProtNLM"/>
    </source>
</evidence>
<gene>
    <name evidence="2" type="ORF">NSMM_80021</name>
</gene>
<evidence type="ECO:0000313" key="3">
    <source>
        <dbReference type="Proteomes" id="UP000198729"/>
    </source>
</evidence>
<feature type="transmembrane region" description="Helical" evidence="1">
    <location>
        <begin position="43"/>
        <end position="61"/>
    </location>
</feature>
<proteinExistence type="predicted"/>
<dbReference type="RefSeq" id="WP_090288053.1">
    <property type="nucleotide sequence ID" value="NZ_FMWO01000091.1"/>
</dbReference>
<keyword evidence="1" id="KW-1133">Transmembrane helix</keyword>
<keyword evidence="1" id="KW-0812">Transmembrane</keyword>
<dbReference type="STRING" id="51642.NSMM_80021"/>
<dbReference type="Proteomes" id="UP000198729">
    <property type="component" value="Unassembled WGS sequence"/>
</dbReference>
<dbReference type="AlphaFoldDB" id="A0A1G5SHW4"/>
<keyword evidence="3" id="KW-1185">Reference proteome</keyword>
<feature type="transmembrane region" description="Helical" evidence="1">
    <location>
        <begin position="20"/>
        <end position="37"/>
    </location>
</feature>
<reference evidence="2 3" key="1">
    <citation type="submission" date="2016-10" db="EMBL/GenBank/DDBJ databases">
        <authorList>
            <person name="de Groot N.N."/>
        </authorList>
    </citation>
    <scope>NUCLEOTIDE SEQUENCE [LARGE SCALE GENOMIC DNA]</scope>
    <source>
        <strain evidence="2">1</strain>
    </source>
</reference>
<protein>
    <recommendedName>
        <fullName evidence="4">Transmembrane protein</fullName>
    </recommendedName>
</protein>
<keyword evidence="1" id="KW-0472">Membrane</keyword>
<dbReference type="EMBL" id="FMWO01000091">
    <property type="protein sequence ID" value="SCZ86803.1"/>
    <property type="molecule type" value="Genomic_DNA"/>
</dbReference>
<evidence type="ECO:0000313" key="2">
    <source>
        <dbReference type="EMBL" id="SCZ86803.1"/>
    </source>
</evidence>